<evidence type="ECO:0000313" key="2">
    <source>
        <dbReference type="EMBL" id="TCP59991.1"/>
    </source>
</evidence>
<accession>A0A4R2RJY8</accession>
<reference evidence="2 3" key="1">
    <citation type="submission" date="2019-03" db="EMBL/GenBank/DDBJ databases">
        <title>Genomic Encyclopedia of Type Strains, Phase IV (KMG-IV): sequencing the most valuable type-strain genomes for metagenomic binning, comparative biology and taxonomic classification.</title>
        <authorList>
            <person name="Goeker M."/>
        </authorList>
    </citation>
    <scope>NUCLEOTIDE SEQUENCE [LARGE SCALE GENOMIC DNA]</scope>
    <source>
        <strain evidence="2 3">DSM 11170</strain>
    </source>
</reference>
<dbReference type="EMBL" id="SLXT01000043">
    <property type="protein sequence ID" value="TCP59991.1"/>
    <property type="molecule type" value="Genomic_DNA"/>
</dbReference>
<keyword evidence="1" id="KW-0175">Coiled coil</keyword>
<sequence length="234" mass="27553">MTFYERIKAFQEDAERTQARIQSLIDDKQRGHEKIAALKREYNELLLSGSSASDTFKKKKDLERLTQDVSYMDERIQEVQQYRLEQLRAQLSELDQAKNEEWKKIAGEYDLMMVEARKKKAELLLYYCEINKKKQEFYTAYDRFMDAVYVSKLEDHDKLQALNYRRAHPCLPRYATVGTYTGMDLTVVPLEGESTHALNNAYVCAWVRLYEKTGEHVWKDSTAQKKLAELNGHE</sequence>
<evidence type="ECO:0000313" key="3">
    <source>
        <dbReference type="Proteomes" id="UP000294813"/>
    </source>
</evidence>
<comment type="caution">
    <text evidence="2">The sequence shown here is derived from an EMBL/GenBank/DDBJ whole genome shotgun (WGS) entry which is preliminary data.</text>
</comment>
<dbReference type="RefSeq" id="WP_131920951.1">
    <property type="nucleotide sequence ID" value="NZ_JAOQNU010000044.1"/>
</dbReference>
<evidence type="ECO:0000256" key="1">
    <source>
        <dbReference type="SAM" id="Coils"/>
    </source>
</evidence>
<organism evidence="2 3">
    <name type="scientific">Heliophilum fasciatum</name>
    <dbReference type="NCBI Taxonomy" id="35700"/>
    <lineage>
        <taxon>Bacteria</taxon>
        <taxon>Bacillati</taxon>
        <taxon>Bacillota</taxon>
        <taxon>Clostridia</taxon>
        <taxon>Eubacteriales</taxon>
        <taxon>Heliobacteriaceae</taxon>
        <taxon>Heliophilum</taxon>
    </lineage>
</organism>
<dbReference type="OrthoDB" id="2090599at2"/>
<gene>
    <name evidence="2" type="ORF">EDD73_1434</name>
</gene>
<proteinExistence type="predicted"/>
<dbReference type="Proteomes" id="UP000294813">
    <property type="component" value="Unassembled WGS sequence"/>
</dbReference>
<keyword evidence="3" id="KW-1185">Reference proteome</keyword>
<feature type="coiled-coil region" evidence="1">
    <location>
        <begin position="7"/>
        <end position="41"/>
    </location>
</feature>
<name>A0A4R2RJY8_9FIRM</name>
<dbReference type="AlphaFoldDB" id="A0A4R2RJY8"/>
<protein>
    <submittedName>
        <fullName evidence="2">Uncharacterized protein</fullName>
    </submittedName>
</protein>